<name>A0A918CQS2_9DEIO</name>
<reference evidence="1" key="2">
    <citation type="submission" date="2020-09" db="EMBL/GenBank/DDBJ databases">
        <authorList>
            <person name="Sun Q."/>
            <person name="Ohkuma M."/>
        </authorList>
    </citation>
    <scope>NUCLEOTIDE SEQUENCE</scope>
    <source>
        <strain evidence="1">JCM 31311</strain>
    </source>
</reference>
<evidence type="ECO:0000313" key="1">
    <source>
        <dbReference type="EMBL" id="GGR34154.1"/>
    </source>
</evidence>
<comment type="caution">
    <text evidence="1">The sequence shown here is derived from an EMBL/GenBank/DDBJ whole genome shotgun (WGS) entry which is preliminary data.</text>
</comment>
<evidence type="ECO:0000313" key="2">
    <source>
        <dbReference type="Proteomes" id="UP000603865"/>
    </source>
</evidence>
<protein>
    <submittedName>
        <fullName evidence="1">Uncharacterized protein</fullName>
    </submittedName>
</protein>
<proteinExistence type="predicted"/>
<organism evidence="1 2">
    <name type="scientific">Deinococcus ruber</name>
    <dbReference type="NCBI Taxonomy" id="1848197"/>
    <lineage>
        <taxon>Bacteria</taxon>
        <taxon>Thermotogati</taxon>
        <taxon>Deinococcota</taxon>
        <taxon>Deinococci</taxon>
        <taxon>Deinococcales</taxon>
        <taxon>Deinococcaceae</taxon>
        <taxon>Deinococcus</taxon>
    </lineage>
</organism>
<dbReference type="RefSeq" id="WP_189093292.1">
    <property type="nucleotide sequence ID" value="NZ_BMQL01000062.1"/>
</dbReference>
<dbReference type="Proteomes" id="UP000603865">
    <property type="component" value="Unassembled WGS sequence"/>
</dbReference>
<sequence>MPVIVISAGDSNPGGTVTVRHAAQATSTQVASVVHVARATSASTTVEVRHVALRSASVTTELRHRATANLNPAWPLAVRAGRPPRRTVLTSNGGQVISADYQHSGTRESMTLTLAGIVQPLTGQLSLGISESEGTRSLGTLSLSLDADPTQFEHKQTSTGGTTALYSYNKAAARLGSVRLPELIPWKLSPTPLPDRRVPCSARPKPQTIGVSGVVQAAFQAAGMSLTFPHGDPLAGETWKEGERDYSTKDKTPDSVFADTYGQLSYTYVVRRTIAYALPAGQGFSTASVVATDLTGDLTIRGEAANTPSKVTLAGGPLVLDKPDIIQLLSVAPDAESLSHELVRDAEWYKTETGPGSEITRGFRKSAGKITHTAELTVSDVTVQEQVNGVQVERTFSRVVTGFVETINEYDPTCTDALIRQTTTHKSWGYGLNTVVTSGSLSGPGFSSGLAQLGDPLGDETQIVTSTFSEQGWLSHRSTETTKLVTLQQANAEGQPDQRGALQAYEYVSQTLSESFQPSDGSWYRTWTQTGGQRLPVYDADSKEAARLGARGGVVTSGGGPMDSAPEQVRCPDPCTDNKIFYPQVLVSNLPDGREGQEVSRTLGMVAESSALTSYLNTILASLGATVASDATLSQVRDWRPGVELAGAVTGIVESYSLKAEKGMATASISVREQLAGIGSAPAAEESDGPYRDQVLWRLPGGVVVNHLQDIEDGSPVFKRIFVRVSGAVLPNPGDELEWMQDSKFGPTATGNYGN</sequence>
<gene>
    <name evidence="1" type="ORF">GCM10008957_50450</name>
</gene>
<dbReference type="EMBL" id="BMQL01000062">
    <property type="protein sequence ID" value="GGR34154.1"/>
    <property type="molecule type" value="Genomic_DNA"/>
</dbReference>
<accession>A0A918CQS2</accession>
<dbReference type="AlphaFoldDB" id="A0A918CQS2"/>
<keyword evidence="2" id="KW-1185">Reference proteome</keyword>
<reference evidence="1" key="1">
    <citation type="journal article" date="2014" name="Int. J. Syst. Evol. Microbiol.">
        <title>Complete genome sequence of Corynebacterium casei LMG S-19264T (=DSM 44701T), isolated from a smear-ripened cheese.</title>
        <authorList>
            <consortium name="US DOE Joint Genome Institute (JGI-PGF)"/>
            <person name="Walter F."/>
            <person name="Albersmeier A."/>
            <person name="Kalinowski J."/>
            <person name="Ruckert C."/>
        </authorList>
    </citation>
    <scope>NUCLEOTIDE SEQUENCE</scope>
    <source>
        <strain evidence="1">JCM 31311</strain>
    </source>
</reference>